<sequence length="54" mass="6392">MNAEKQDVKELKPNNPRAIKRGEKQVETYRRELEEKRGGQWTGQVETYETGEKK</sequence>
<feature type="region of interest" description="Disordered" evidence="1">
    <location>
        <begin position="34"/>
        <end position="54"/>
    </location>
</feature>
<feature type="domain" description="Tox-REase-9" evidence="2">
    <location>
        <begin position="2"/>
        <end position="48"/>
    </location>
</feature>
<dbReference type="Pfam" id="PF15650">
    <property type="entry name" value="Tox-REase-9"/>
    <property type="match status" value="1"/>
</dbReference>
<evidence type="ECO:0000313" key="4">
    <source>
        <dbReference type="Proteomes" id="UP000035579"/>
    </source>
</evidence>
<evidence type="ECO:0000256" key="1">
    <source>
        <dbReference type="SAM" id="MobiDB-lite"/>
    </source>
</evidence>
<dbReference type="EMBL" id="CP011509">
    <property type="protein sequence ID" value="AKJ07780.1"/>
    <property type="molecule type" value="Genomic_DNA"/>
</dbReference>
<reference evidence="3 4" key="1">
    <citation type="submission" date="2015-05" db="EMBL/GenBank/DDBJ databases">
        <title>Genome assembly of Archangium gephyra DSM 2261.</title>
        <authorList>
            <person name="Sharma G."/>
            <person name="Subramanian S."/>
        </authorList>
    </citation>
    <scope>NUCLEOTIDE SEQUENCE [LARGE SCALE GENOMIC DNA]</scope>
    <source>
        <strain evidence="3 4">DSM 2261</strain>
    </source>
</reference>
<dbReference type="KEGG" id="age:AA314_09406"/>
<gene>
    <name evidence="3" type="ORF">AA314_09406</name>
</gene>
<organism evidence="3 4">
    <name type="scientific">Archangium gephyra</name>
    <dbReference type="NCBI Taxonomy" id="48"/>
    <lineage>
        <taxon>Bacteria</taxon>
        <taxon>Pseudomonadati</taxon>
        <taxon>Myxococcota</taxon>
        <taxon>Myxococcia</taxon>
        <taxon>Myxococcales</taxon>
        <taxon>Cystobacterineae</taxon>
        <taxon>Archangiaceae</taxon>
        <taxon>Archangium</taxon>
    </lineage>
</organism>
<proteinExistence type="predicted"/>
<protein>
    <recommendedName>
        <fullName evidence="2">Tox-REase-9 domain-containing protein</fullName>
    </recommendedName>
</protein>
<evidence type="ECO:0000313" key="3">
    <source>
        <dbReference type="EMBL" id="AKJ07780.1"/>
    </source>
</evidence>
<name>A0AAC8QHW4_9BACT</name>
<evidence type="ECO:0000259" key="2">
    <source>
        <dbReference type="Pfam" id="PF15650"/>
    </source>
</evidence>
<dbReference type="InterPro" id="IPR028902">
    <property type="entry name" value="Tox-REase-9_dom"/>
</dbReference>
<dbReference type="AlphaFoldDB" id="A0AAC8QHW4"/>
<dbReference type="Proteomes" id="UP000035579">
    <property type="component" value="Chromosome"/>
</dbReference>
<accession>A0AAC8QHW4</accession>